<evidence type="ECO:0000313" key="3">
    <source>
        <dbReference type="Proteomes" id="UP000199021"/>
    </source>
</evidence>
<dbReference type="AlphaFoldDB" id="A0A1H8ZDC0"/>
<organism evidence="2 3">
    <name type="scientific">Neolewinella agarilytica</name>
    <dbReference type="NCBI Taxonomy" id="478744"/>
    <lineage>
        <taxon>Bacteria</taxon>
        <taxon>Pseudomonadati</taxon>
        <taxon>Bacteroidota</taxon>
        <taxon>Saprospiria</taxon>
        <taxon>Saprospirales</taxon>
        <taxon>Lewinellaceae</taxon>
        <taxon>Neolewinella</taxon>
    </lineage>
</organism>
<accession>A0A1H8ZDC0</accession>
<name>A0A1H8ZDC0_9BACT</name>
<feature type="region of interest" description="Disordered" evidence="1">
    <location>
        <begin position="90"/>
        <end position="128"/>
    </location>
</feature>
<reference evidence="3" key="1">
    <citation type="submission" date="2016-10" db="EMBL/GenBank/DDBJ databases">
        <authorList>
            <person name="Varghese N."/>
            <person name="Submissions S."/>
        </authorList>
    </citation>
    <scope>NUCLEOTIDE SEQUENCE [LARGE SCALE GENOMIC DNA]</scope>
    <source>
        <strain evidence="3">DSM 24740</strain>
    </source>
</reference>
<gene>
    <name evidence="2" type="ORF">SAMN05444359_101280</name>
</gene>
<evidence type="ECO:0000256" key="1">
    <source>
        <dbReference type="SAM" id="MobiDB-lite"/>
    </source>
</evidence>
<dbReference type="STRING" id="478744.SAMN05444359_101280"/>
<dbReference type="RefSeq" id="WP_090165004.1">
    <property type="nucleotide sequence ID" value="NZ_FOFB01000001.1"/>
</dbReference>
<dbReference type="OrthoDB" id="1494781at2"/>
<protein>
    <submittedName>
        <fullName evidence="2">Uncharacterized protein</fullName>
    </submittedName>
</protein>
<evidence type="ECO:0000313" key="2">
    <source>
        <dbReference type="EMBL" id="SEP62399.1"/>
    </source>
</evidence>
<dbReference type="InParanoid" id="A0A1H8ZDC0"/>
<sequence length="128" mass="14705">MLRISMPIGNDLLEIHRYGWKGIDEVRWNGEVMSRKKRFFTSKHTFAVADEYGEVADFFVRVGAGLNGTSYGIKRNGKVLLGTWRDQLTHVKREKMPEPPGLDLNSSPRRQREAPPMSADDWQESELV</sequence>
<proteinExistence type="predicted"/>
<dbReference type="EMBL" id="FOFB01000001">
    <property type="protein sequence ID" value="SEP62399.1"/>
    <property type="molecule type" value="Genomic_DNA"/>
</dbReference>
<keyword evidence="3" id="KW-1185">Reference proteome</keyword>
<dbReference type="Proteomes" id="UP000199021">
    <property type="component" value="Unassembled WGS sequence"/>
</dbReference>